<gene>
    <name evidence="1" type="ORF">Sradi_4434000</name>
</gene>
<dbReference type="PANTHER" id="PTHR33116">
    <property type="entry name" value="REVERSE TRANSCRIPTASE ZINC-BINDING DOMAIN-CONTAINING PROTEIN-RELATED-RELATED"/>
    <property type="match status" value="1"/>
</dbReference>
<reference evidence="1" key="1">
    <citation type="submission" date="2020-06" db="EMBL/GenBank/DDBJ databases">
        <authorList>
            <person name="Li T."/>
            <person name="Hu X."/>
            <person name="Zhang T."/>
            <person name="Song X."/>
            <person name="Zhang H."/>
            <person name="Dai N."/>
            <person name="Sheng W."/>
            <person name="Hou X."/>
            <person name="Wei L."/>
        </authorList>
    </citation>
    <scope>NUCLEOTIDE SEQUENCE</scope>
    <source>
        <strain evidence="1">G02</strain>
        <tissue evidence="1">Leaf</tissue>
    </source>
</reference>
<sequence>MDKLKYVKVVINNINHHGGGEHNDPKDLQGNEQNLVRTIYRGRGGESALTDVPSQISRSGCLAICGRRGQGDPLSPYIFLFCYEALNRLFGEAERLNHIKGVQVARSAPCISHLLFADDTLAFCEATFGSLQAISHLLDKYVVASGRVINLKKSNMVFIKNVSANDRDHLALALGVRVVDKHDKYLGFPAVGGRSKMEMFAGIHDREWGKIQGWNSKTLS</sequence>
<evidence type="ECO:0008006" key="2">
    <source>
        <dbReference type="Google" id="ProtNLM"/>
    </source>
</evidence>
<dbReference type="EMBL" id="JACGWJ010000019">
    <property type="protein sequence ID" value="KAL0346027.1"/>
    <property type="molecule type" value="Genomic_DNA"/>
</dbReference>
<evidence type="ECO:0000313" key="1">
    <source>
        <dbReference type="EMBL" id="KAL0346027.1"/>
    </source>
</evidence>
<comment type="caution">
    <text evidence="1">The sequence shown here is derived from an EMBL/GenBank/DDBJ whole genome shotgun (WGS) entry which is preliminary data.</text>
</comment>
<proteinExistence type="predicted"/>
<name>A0AAW2NR66_SESRA</name>
<dbReference type="AlphaFoldDB" id="A0AAW2NR66"/>
<protein>
    <recommendedName>
        <fullName evidence="2">Reverse transcriptase domain-containing protein</fullName>
    </recommendedName>
</protein>
<dbReference type="PANTHER" id="PTHR33116:SF86">
    <property type="entry name" value="REVERSE TRANSCRIPTASE DOMAIN-CONTAINING PROTEIN"/>
    <property type="match status" value="1"/>
</dbReference>
<reference evidence="1" key="2">
    <citation type="journal article" date="2024" name="Plant">
        <title>Genomic evolution and insights into agronomic trait innovations of Sesamum species.</title>
        <authorList>
            <person name="Miao H."/>
            <person name="Wang L."/>
            <person name="Qu L."/>
            <person name="Liu H."/>
            <person name="Sun Y."/>
            <person name="Le M."/>
            <person name="Wang Q."/>
            <person name="Wei S."/>
            <person name="Zheng Y."/>
            <person name="Lin W."/>
            <person name="Duan Y."/>
            <person name="Cao H."/>
            <person name="Xiong S."/>
            <person name="Wang X."/>
            <person name="Wei L."/>
            <person name="Li C."/>
            <person name="Ma Q."/>
            <person name="Ju M."/>
            <person name="Zhao R."/>
            <person name="Li G."/>
            <person name="Mu C."/>
            <person name="Tian Q."/>
            <person name="Mei H."/>
            <person name="Zhang T."/>
            <person name="Gao T."/>
            <person name="Zhang H."/>
        </authorList>
    </citation>
    <scope>NUCLEOTIDE SEQUENCE</scope>
    <source>
        <strain evidence="1">G02</strain>
    </source>
</reference>
<organism evidence="1">
    <name type="scientific">Sesamum radiatum</name>
    <name type="common">Black benniseed</name>
    <dbReference type="NCBI Taxonomy" id="300843"/>
    <lineage>
        <taxon>Eukaryota</taxon>
        <taxon>Viridiplantae</taxon>
        <taxon>Streptophyta</taxon>
        <taxon>Embryophyta</taxon>
        <taxon>Tracheophyta</taxon>
        <taxon>Spermatophyta</taxon>
        <taxon>Magnoliopsida</taxon>
        <taxon>eudicotyledons</taxon>
        <taxon>Gunneridae</taxon>
        <taxon>Pentapetalae</taxon>
        <taxon>asterids</taxon>
        <taxon>lamiids</taxon>
        <taxon>Lamiales</taxon>
        <taxon>Pedaliaceae</taxon>
        <taxon>Sesamum</taxon>
    </lineage>
</organism>
<accession>A0AAW2NR66</accession>